<dbReference type="SFLD" id="SFLDS00003">
    <property type="entry name" value="Haloacid_Dehalogenase"/>
    <property type="match status" value="1"/>
</dbReference>
<dbReference type="GO" id="GO:0005829">
    <property type="term" value="C:cytosol"/>
    <property type="evidence" value="ECO:0007669"/>
    <property type="project" value="TreeGrafter"/>
</dbReference>
<dbReference type="GO" id="GO:0006281">
    <property type="term" value="P:DNA repair"/>
    <property type="evidence" value="ECO:0007669"/>
    <property type="project" value="TreeGrafter"/>
</dbReference>
<dbReference type="InterPro" id="IPR023214">
    <property type="entry name" value="HAD_sf"/>
</dbReference>
<dbReference type="InterPro" id="IPR041492">
    <property type="entry name" value="HAD_2"/>
</dbReference>
<reference evidence="1 2" key="1">
    <citation type="journal article" date="2016" name="Nat. Commun.">
        <title>Thousands of microbial genomes shed light on interconnected biogeochemical processes in an aquifer system.</title>
        <authorList>
            <person name="Anantharaman K."/>
            <person name="Brown C.T."/>
            <person name="Hug L.A."/>
            <person name="Sharon I."/>
            <person name="Castelle C.J."/>
            <person name="Probst A.J."/>
            <person name="Thomas B.C."/>
            <person name="Singh A."/>
            <person name="Wilkins M.J."/>
            <person name="Karaoz U."/>
            <person name="Brodie E.L."/>
            <person name="Williams K.H."/>
            <person name="Hubbard S.S."/>
            <person name="Banfield J.F."/>
        </authorList>
    </citation>
    <scope>NUCLEOTIDE SEQUENCE [LARGE SCALE GENOMIC DNA]</scope>
</reference>
<dbReference type="EMBL" id="MHSR01000011">
    <property type="protein sequence ID" value="OHA46881.1"/>
    <property type="molecule type" value="Genomic_DNA"/>
</dbReference>
<dbReference type="InterPro" id="IPR036412">
    <property type="entry name" value="HAD-like_sf"/>
</dbReference>
<proteinExistence type="predicted"/>
<protein>
    <recommendedName>
        <fullName evidence="3">Haloacid dehalogenase</fullName>
    </recommendedName>
</protein>
<dbReference type="PANTHER" id="PTHR43434:SF1">
    <property type="entry name" value="PHOSPHOGLYCOLATE PHOSPHATASE"/>
    <property type="match status" value="1"/>
</dbReference>
<name>A0A1G2PGY6_9BACT</name>
<dbReference type="Gene3D" id="1.10.150.240">
    <property type="entry name" value="Putative phosphatase, domain 2"/>
    <property type="match status" value="1"/>
</dbReference>
<evidence type="ECO:0000313" key="2">
    <source>
        <dbReference type="Proteomes" id="UP000178869"/>
    </source>
</evidence>
<sequence>MEKFEQEKSKVKLLCFDVNGTLLDDTALFLNAINGVFGKFNKPLLPLNILKERFGQPWTKIYREEGIAPEMASEEQLYGLYNELYAQQPKPEPFDDLKPTLEWLKDKSVILAIVSTQQNNITLPLLKHYGLYNFFSHFEGGVSDKAHALGSAFNHFGFRAKETAYVGDQERDIMHAKNAGCISVGFCGGLHNFKRLSAAKPSFLIRNHSEIKNLPIFD</sequence>
<dbReference type="GO" id="GO:0008967">
    <property type="term" value="F:phosphoglycolate phosphatase activity"/>
    <property type="evidence" value="ECO:0007669"/>
    <property type="project" value="TreeGrafter"/>
</dbReference>
<dbReference type="PANTHER" id="PTHR43434">
    <property type="entry name" value="PHOSPHOGLYCOLATE PHOSPHATASE"/>
    <property type="match status" value="1"/>
</dbReference>
<dbReference type="SFLD" id="SFLDG01129">
    <property type="entry name" value="C1.5:_HAD__Beta-PGM__Phosphata"/>
    <property type="match status" value="1"/>
</dbReference>
<dbReference type="AlphaFoldDB" id="A0A1G2PGY6"/>
<dbReference type="Proteomes" id="UP000178869">
    <property type="component" value="Unassembled WGS sequence"/>
</dbReference>
<dbReference type="InterPro" id="IPR050155">
    <property type="entry name" value="HAD-like_hydrolase_sf"/>
</dbReference>
<accession>A0A1G2PGY6</accession>
<dbReference type="InterPro" id="IPR023198">
    <property type="entry name" value="PGP-like_dom2"/>
</dbReference>
<evidence type="ECO:0000313" key="1">
    <source>
        <dbReference type="EMBL" id="OHA46881.1"/>
    </source>
</evidence>
<dbReference type="SUPFAM" id="SSF56784">
    <property type="entry name" value="HAD-like"/>
    <property type="match status" value="1"/>
</dbReference>
<gene>
    <name evidence="1" type="ORF">A2828_03070</name>
</gene>
<dbReference type="Gene3D" id="3.40.50.1000">
    <property type="entry name" value="HAD superfamily/HAD-like"/>
    <property type="match status" value="1"/>
</dbReference>
<organism evidence="1 2">
    <name type="scientific">Candidatus Terrybacteria bacterium RIFCSPHIGHO2_01_FULL_43_35</name>
    <dbReference type="NCBI Taxonomy" id="1802361"/>
    <lineage>
        <taxon>Bacteria</taxon>
        <taxon>Candidatus Terryibacteriota</taxon>
    </lineage>
</organism>
<dbReference type="Pfam" id="PF13419">
    <property type="entry name" value="HAD_2"/>
    <property type="match status" value="1"/>
</dbReference>
<comment type="caution">
    <text evidence="1">The sequence shown here is derived from an EMBL/GenBank/DDBJ whole genome shotgun (WGS) entry which is preliminary data.</text>
</comment>
<evidence type="ECO:0008006" key="3">
    <source>
        <dbReference type="Google" id="ProtNLM"/>
    </source>
</evidence>